<evidence type="ECO:0000256" key="5">
    <source>
        <dbReference type="ARBA" id="ARBA00022989"/>
    </source>
</evidence>
<comment type="subcellular location">
    <subcellularLocation>
        <location evidence="1">Membrane</location>
        <topology evidence="1">Single-pass type IV membrane protein</topology>
    </subcellularLocation>
</comment>
<keyword evidence="7 10" id="KW-0472">Membrane</keyword>
<dbReference type="GO" id="GO:0005484">
    <property type="term" value="F:SNAP receptor activity"/>
    <property type="evidence" value="ECO:0007669"/>
    <property type="project" value="InterPro"/>
</dbReference>
<keyword evidence="4" id="KW-0653">Protein transport</keyword>
<dbReference type="GO" id="GO:0012507">
    <property type="term" value="C:ER to Golgi transport vesicle membrane"/>
    <property type="evidence" value="ECO:0007669"/>
    <property type="project" value="TreeGrafter"/>
</dbReference>
<dbReference type="GO" id="GO:0015031">
    <property type="term" value="P:protein transport"/>
    <property type="evidence" value="ECO:0007669"/>
    <property type="project" value="UniProtKB-KW"/>
</dbReference>
<dbReference type="CDD" id="cd15861">
    <property type="entry name" value="SNARE_SNAP25N_23N_29N_SEC9N"/>
    <property type="match status" value="1"/>
</dbReference>
<dbReference type="SUPFAM" id="SSF58038">
    <property type="entry name" value="SNARE fusion complex"/>
    <property type="match status" value="1"/>
</dbReference>
<evidence type="ECO:0000259" key="11">
    <source>
        <dbReference type="PROSITE" id="PS50192"/>
    </source>
</evidence>
<dbReference type="PANTHER" id="PTHR21230:SF27">
    <property type="entry name" value="NOVEL PLANT SNARE 11"/>
    <property type="match status" value="1"/>
</dbReference>
<reference evidence="12 13" key="1">
    <citation type="journal article" date="2020" name="Nat. Food">
        <title>A phased Vanilla planifolia genome enables genetic improvement of flavour and production.</title>
        <authorList>
            <person name="Hasing T."/>
            <person name="Tang H."/>
            <person name="Brym M."/>
            <person name="Khazi F."/>
            <person name="Huang T."/>
            <person name="Chambers A.H."/>
        </authorList>
    </citation>
    <scope>NUCLEOTIDE SEQUENCE [LARGE SCALE GENOMIC DNA]</scope>
    <source>
        <tissue evidence="12">Leaf</tissue>
    </source>
</reference>
<dbReference type="GO" id="GO:0031902">
    <property type="term" value="C:late endosome membrane"/>
    <property type="evidence" value="ECO:0007669"/>
    <property type="project" value="TreeGrafter"/>
</dbReference>
<dbReference type="OrthoDB" id="19261at2759"/>
<keyword evidence="5 10" id="KW-1133">Transmembrane helix</keyword>
<dbReference type="InterPro" id="IPR000727">
    <property type="entry name" value="T_SNARE_dom"/>
</dbReference>
<evidence type="ECO:0000256" key="8">
    <source>
        <dbReference type="ARBA" id="ARBA00061068"/>
    </source>
</evidence>
<protein>
    <recommendedName>
        <fullName evidence="11">t-SNARE coiled-coil homology domain-containing protein</fullName>
    </recommendedName>
</protein>
<evidence type="ECO:0000256" key="1">
    <source>
        <dbReference type="ARBA" id="ARBA00004211"/>
    </source>
</evidence>
<dbReference type="GO" id="GO:0005794">
    <property type="term" value="C:Golgi apparatus"/>
    <property type="evidence" value="ECO:0007669"/>
    <property type="project" value="TreeGrafter"/>
</dbReference>
<accession>A0A835PQG2</accession>
<comment type="similarity">
    <text evidence="8">Belongs to the novel plant SNARE family.</text>
</comment>
<proteinExistence type="inferred from homology"/>
<dbReference type="GO" id="GO:0031201">
    <property type="term" value="C:SNARE complex"/>
    <property type="evidence" value="ECO:0007669"/>
    <property type="project" value="InterPro"/>
</dbReference>
<keyword evidence="3 10" id="KW-0812">Transmembrane</keyword>
<dbReference type="GO" id="GO:0005789">
    <property type="term" value="C:endoplasmic reticulum membrane"/>
    <property type="evidence" value="ECO:0007669"/>
    <property type="project" value="TreeGrafter"/>
</dbReference>
<feature type="transmembrane region" description="Helical" evidence="10">
    <location>
        <begin position="226"/>
        <end position="246"/>
    </location>
</feature>
<dbReference type="Gene3D" id="1.20.5.110">
    <property type="match status" value="1"/>
</dbReference>
<dbReference type="InterPro" id="IPR044766">
    <property type="entry name" value="NPSN/SNAP25-like_N_SNARE"/>
</dbReference>
<comment type="caution">
    <text evidence="12">The sequence shown here is derived from an EMBL/GenBank/DDBJ whole genome shotgun (WGS) entry which is preliminary data.</text>
</comment>
<keyword evidence="6 9" id="KW-0175">Coiled coil</keyword>
<evidence type="ECO:0000313" key="13">
    <source>
        <dbReference type="Proteomes" id="UP000639772"/>
    </source>
</evidence>
<evidence type="ECO:0000256" key="6">
    <source>
        <dbReference type="ARBA" id="ARBA00023054"/>
    </source>
</evidence>
<evidence type="ECO:0000256" key="7">
    <source>
        <dbReference type="ARBA" id="ARBA00023136"/>
    </source>
</evidence>
<dbReference type="PROSITE" id="PS50192">
    <property type="entry name" value="T_SNARE"/>
    <property type="match status" value="1"/>
</dbReference>
<sequence length="271" mass="30872">MDFDFSSISLELADVEGRVTDILRALSNGFQRLDRVKDPSRRSRQLEELTDQMRECKRLIKQFERATKEEEARITPETHKLLNEKKYTMELNSYVALKKKVNIILDIQTTERYASNFDNKQFDLFDAPGSDGFNEENVLLASKATNEQLMERGHEMMDETDHAIDRAKKIVGETINVGADTTAALKEQTEQMSRIVNEIDTINFSIKKASEVAKEISRQVATDRCILAMLFLIVLGVIVIVIIKVLNPSNKDISDIPGLAPPVNRKLLWKT</sequence>
<dbReference type="AlphaFoldDB" id="A0A835PQG2"/>
<evidence type="ECO:0000256" key="3">
    <source>
        <dbReference type="ARBA" id="ARBA00022692"/>
    </source>
</evidence>
<evidence type="ECO:0000256" key="9">
    <source>
        <dbReference type="SAM" id="Coils"/>
    </source>
</evidence>
<evidence type="ECO:0000256" key="10">
    <source>
        <dbReference type="SAM" id="Phobius"/>
    </source>
</evidence>
<name>A0A835PQG2_VANPL</name>
<dbReference type="EMBL" id="JADCNM010000014">
    <property type="protein sequence ID" value="KAG0454317.1"/>
    <property type="molecule type" value="Genomic_DNA"/>
</dbReference>
<feature type="domain" description="T-SNARE coiled-coil homology" evidence="11">
    <location>
        <begin position="154"/>
        <end position="216"/>
    </location>
</feature>
<dbReference type="FunFam" id="1.20.5.110:FF:000021">
    <property type="entry name" value="novel plant SNARE 11"/>
    <property type="match status" value="1"/>
</dbReference>
<keyword evidence="2" id="KW-0813">Transport</keyword>
<evidence type="ECO:0000256" key="4">
    <source>
        <dbReference type="ARBA" id="ARBA00022927"/>
    </source>
</evidence>
<gene>
    <name evidence="12" type="ORF">HPP92_025621</name>
</gene>
<evidence type="ECO:0000256" key="2">
    <source>
        <dbReference type="ARBA" id="ARBA00022448"/>
    </source>
</evidence>
<dbReference type="PANTHER" id="PTHR21230">
    <property type="entry name" value="VESICLE TRANSPORT V-SNARE PROTEIN VTI1-RELATED"/>
    <property type="match status" value="1"/>
</dbReference>
<dbReference type="GO" id="GO:0006906">
    <property type="term" value="P:vesicle fusion"/>
    <property type="evidence" value="ECO:0007669"/>
    <property type="project" value="TreeGrafter"/>
</dbReference>
<evidence type="ECO:0000313" key="12">
    <source>
        <dbReference type="EMBL" id="KAG0454317.1"/>
    </source>
</evidence>
<dbReference type="SMART" id="SM00397">
    <property type="entry name" value="t_SNARE"/>
    <property type="match status" value="1"/>
</dbReference>
<dbReference type="Proteomes" id="UP000639772">
    <property type="component" value="Unassembled WGS sequence"/>
</dbReference>
<dbReference type="GO" id="GO:0000149">
    <property type="term" value="F:SNARE binding"/>
    <property type="evidence" value="ECO:0007669"/>
    <property type="project" value="TreeGrafter"/>
</dbReference>
<organism evidence="12 13">
    <name type="scientific">Vanilla planifolia</name>
    <name type="common">Vanilla</name>
    <dbReference type="NCBI Taxonomy" id="51239"/>
    <lineage>
        <taxon>Eukaryota</taxon>
        <taxon>Viridiplantae</taxon>
        <taxon>Streptophyta</taxon>
        <taxon>Embryophyta</taxon>
        <taxon>Tracheophyta</taxon>
        <taxon>Spermatophyta</taxon>
        <taxon>Magnoliopsida</taxon>
        <taxon>Liliopsida</taxon>
        <taxon>Asparagales</taxon>
        <taxon>Orchidaceae</taxon>
        <taxon>Vanilloideae</taxon>
        <taxon>Vanilleae</taxon>
        <taxon>Vanilla</taxon>
    </lineage>
</organism>
<feature type="coiled-coil region" evidence="9">
    <location>
        <begin position="46"/>
        <end position="73"/>
    </location>
</feature>